<accession>G2EE77</accession>
<comment type="caution">
    <text evidence="1">The sequence shown here is derived from an EMBL/GenBank/DDBJ whole genome shotgun (WGS) entry which is preliminary data.</text>
</comment>
<dbReference type="Pfam" id="PF09697">
    <property type="entry name" value="Porph_ging"/>
    <property type="match status" value="1"/>
</dbReference>
<dbReference type="RefSeq" id="WP_008637525.1">
    <property type="nucleotide sequence ID" value="NZ_AFXZ01000032.1"/>
</dbReference>
<evidence type="ECO:0000313" key="2">
    <source>
        <dbReference type="Proteomes" id="UP000003730"/>
    </source>
</evidence>
<dbReference type="eggNOG" id="ENOG5033QPG">
    <property type="taxonomic scope" value="Bacteria"/>
</dbReference>
<proteinExistence type="predicted"/>
<dbReference type="STRING" id="1046627.BZARG_2133"/>
<dbReference type="OrthoDB" id="1440774at2"/>
<evidence type="ECO:0000313" key="1">
    <source>
        <dbReference type="EMBL" id="EGV43304.1"/>
    </source>
</evidence>
<reference evidence="1 2" key="1">
    <citation type="journal article" date="2008" name="Int. J. Syst. Evol. Microbiol.">
        <title>Bizionia argentinensis sp. nov., isolated from surface marine water in Antarctica.</title>
        <authorList>
            <person name="Bercovich A."/>
            <person name="Vazquez S.C."/>
            <person name="Yankilevich P."/>
            <person name="Coria S.H."/>
            <person name="Foti M."/>
            <person name="Hernandez E."/>
            <person name="Vidal A."/>
            <person name="Ruberto L."/>
            <person name="Melo C."/>
            <person name="Marenssi S."/>
            <person name="Criscuolo M."/>
            <person name="Memoli M."/>
            <person name="Arguelles M."/>
            <person name="Mac Cormack W.P."/>
        </authorList>
    </citation>
    <scope>NUCLEOTIDE SEQUENCE [LARGE SCALE GENOMIC DNA]</scope>
    <source>
        <strain evidence="1 2">JUB59</strain>
    </source>
</reference>
<name>G2EE77_9FLAO</name>
<dbReference type="AlphaFoldDB" id="G2EE77"/>
<dbReference type="InterPro" id="IPR005901">
    <property type="entry name" value="GLPGLI"/>
</dbReference>
<keyword evidence="2" id="KW-1185">Reference proteome</keyword>
<dbReference type="EMBL" id="AFXZ01000032">
    <property type="protein sequence ID" value="EGV43304.1"/>
    <property type="molecule type" value="Genomic_DNA"/>
</dbReference>
<dbReference type="Proteomes" id="UP000003730">
    <property type="component" value="Unassembled WGS sequence"/>
</dbReference>
<dbReference type="NCBIfam" id="TIGR01200">
    <property type="entry name" value="GLPGLI"/>
    <property type="match status" value="1"/>
</dbReference>
<dbReference type="PATRIC" id="fig|1046627.3.peg.1822"/>
<protein>
    <submittedName>
        <fullName evidence="1">GLPGLI family protein</fullName>
    </submittedName>
</protein>
<sequence>MKYIIYLLFPLLTFAQEKAVLITYKAIYNTELPTTKDGYLYINNNQKKTVYFTEIIDKTDEEKDENVDIKVRLSSGKKGFNYFDYENDSLITRDDIFKESQLIKEKTPNFSWNLTEEKKIINDITLLKATCYFRGRNYIAWYSTSTPIKAGPWKFQGLPGLIYEIYDETRRYNWLLQKVESSTYDFDSEYLNYKNFETITIKEYAELKFNNKNLDKKLIAKLPRGAKIVSQKFFRTGFEIKFEWEEETKEED</sequence>
<organism evidence="1 2">
    <name type="scientific">Bizionia argentinensis JUB59</name>
    <dbReference type="NCBI Taxonomy" id="1046627"/>
    <lineage>
        <taxon>Bacteria</taxon>
        <taxon>Pseudomonadati</taxon>
        <taxon>Bacteroidota</taxon>
        <taxon>Flavobacteriia</taxon>
        <taxon>Flavobacteriales</taxon>
        <taxon>Flavobacteriaceae</taxon>
        <taxon>Bizionia</taxon>
    </lineage>
</organism>
<gene>
    <name evidence="1" type="ORF">BZARG_2133</name>
</gene>